<dbReference type="GO" id="GO:0048315">
    <property type="term" value="P:conidium formation"/>
    <property type="evidence" value="ECO:0007669"/>
    <property type="project" value="UniProtKB-KW"/>
</dbReference>
<evidence type="ECO:0000256" key="3">
    <source>
        <dbReference type="ARBA" id="ARBA00022969"/>
    </source>
</evidence>
<evidence type="ECO:0000256" key="7">
    <source>
        <dbReference type="ARBA" id="ARBA00023321"/>
    </source>
</evidence>
<accession>A0A9Q8Z9I4</accession>
<keyword evidence="10" id="KW-1185">Reference proteome</keyword>
<feature type="compositionally biased region" description="Basic residues" evidence="8">
    <location>
        <begin position="398"/>
        <end position="423"/>
    </location>
</feature>
<dbReference type="AlphaFoldDB" id="A0A9Q8Z9I4"/>
<organism evidence="9 10">
    <name type="scientific">Curvularia clavata</name>
    <dbReference type="NCBI Taxonomy" id="95742"/>
    <lineage>
        <taxon>Eukaryota</taxon>
        <taxon>Fungi</taxon>
        <taxon>Dikarya</taxon>
        <taxon>Ascomycota</taxon>
        <taxon>Pezizomycotina</taxon>
        <taxon>Dothideomycetes</taxon>
        <taxon>Pleosporomycetidae</taxon>
        <taxon>Pleosporales</taxon>
        <taxon>Pleosporineae</taxon>
        <taxon>Pleosporaceae</taxon>
        <taxon>Curvularia</taxon>
    </lineage>
</organism>
<dbReference type="PANTHER" id="PTHR22934:SF25">
    <property type="entry name" value="DEVELOPMENTAL REGULATORY PROTEIN WETA"/>
    <property type="match status" value="1"/>
</dbReference>
<keyword evidence="5" id="KW-0010">Activator</keyword>
<gene>
    <name evidence="9" type="ORF">yc1106_05783</name>
</gene>
<evidence type="ECO:0000313" key="10">
    <source>
        <dbReference type="Proteomes" id="UP001056012"/>
    </source>
</evidence>
<feature type="compositionally biased region" description="Low complexity" evidence="8">
    <location>
        <begin position="424"/>
        <end position="438"/>
    </location>
</feature>
<dbReference type="PANTHER" id="PTHR22934">
    <property type="entry name" value="PROTEIN ESC1/WETA-RELATED"/>
    <property type="match status" value="1"/>
</dbReference>
<keyword evidence="7" id="KW-0183">Conidiation</keyword>
<dbReference type="EMBL" id="CP089277">
    <property type="protein sequence ID" value="USP78509.1"/>
    <property type="molecule type" value="Genomic_DNA"/>
</dbReference>
<evidence type="ECO:0000256" key="4">
    <source>
        <dbReference type="ARBA" id="ARBA00023015"/>
    </source>
</evidence>
<evidence type="ECO:0000256" key="5">
    <source>
        <dbReference type="ARBA" id="ARBA00023159"/>
    </source>
</evidence>
<evidence type="ECO:0000256" key="2">
    <source>
        <dbReference type="ARBA" id="ARBA00015342"/>
    </source>
</evidence>
<dbReference type="Proteomes" id="UP001056012">
    <property type="component" value="Chromosome 4"/>
</dbReference>
<dbReference type="VEuPathDB" id="FungiDB:yc1106_05783"/>
<proteinExistence type="inferred from homology"/>
<dbReference type="GO" id="GO:0030435">
    <property type="term" value="P:sporulation resulting in formation of a cellular spore"/>
    <property type="evidence" value="ECO:0007669"/>
    <property type="project" value="UniProtKB-KW"/>
</dbReference>
<evidence type="ECO:0000256" key="6">
    <source>
        <dbReference type="ARBA" id="ARBA00023163"/>
    </source>
</evidence>
<evidence type="ECO:0000256" key="1">
    <source>
        <dbReference type="ARBA" id="ARBA00008881"/>
    </source>
</evidence>
<keyword evidence="3" id="KW-0749">Sporulation</keyword>
<feature type="region of interest" description="Disordered" evidence="8">
    <location>
        <begin position="384"/>
        <end position="485"/>
    </location>
</feature>
<keyword evidence="6" id="KW-0804">Transcription</keyword>
<dbReference type="InterPro" id="IPR040112">
    <property type="entry name" value="WetA"/>
</dbReference>
<keyword evidence="4" id="KW-0805">Transcription regulation</keyword>
<evidence type="ECO:0000256" key="8">
    <source>
        <dbReference type="SAM" id="MobiDB-lite"/>
    </source>
</evidence>
<dbReference type="OrthoDB" id="2575228at2759"/>
<protein>
    <recommendedName>
        <fullName evidence="2">Developmental regulatory protein wetA</fullName>
    </recommendedName>
</protein>
<reference evidence="9" key="1">
    <citation type="submission" date="2021-12" db="EMBL/GenBank/DDBJ databases">
        <title>Curvularia clavata genome.</title>
        <authorList>
            <person name="Cao Y."/>
        </authorList>
    </citation>
    <scope>NUCLEOTIDE SEQUENCE</scope>
    <source>
        <strain evidence="9">Yc1106</strain>
    </source>
</reference>
<evidence type="ECO:0000313" key="9">
    <source>
        <dbReference type="EMBL" id="USP78509.1"/>
    </source>
</evidence>
<name>A0A9Q8Z9I4_CURCL</name>
<comment type="similarity">
    <text evidence="1">Belongs to the wetA family.</text>
</comment>
<sequence length="511" mass="56150">MAIPMQPNNCREAETVDLDRLFEEYVDSDVLPLSDSLSGHSSPDQLANHLEVVASNESDLNEAEPSLNQEAKAAWHKALQDCDQSLTSSYSDCLTSPSYTASSAGDESYSDSELARFQEVIESDSGYSQSASQPSTPEPYMCDQSLKKAVAFRNYKQHFGTKSPSRKPSTKPRMKMMQFGHHLYTPDTWRRHATTPIESLIGTSTNEAVSKSESLRSSHQEQADGLPKQYDRAHNVGHLPLLANDDNFFSDYQSTCSVTSAIDAINGEYFDKNIGLTFGSPGVSSLALSALLTPLSSLQQATTSAPGFDLTASPEFFDNSDACSWWSGDIPTSHPSHPPMESTMYFTSQNTEVQGLGITCNNTPFDFNSASACLDTTYSTLYPVQPHRPLPSPNIQMRPHHRKPSSRSRPRHRTSRSQRRRSRSSSQHSSSRQASSSSTGDVGFVNFTPEDSRKILTGVAPSGSSKTKARREREAAERRRKLSQAAMKAVMDAGGDVDSLKHLERDGLLVV</sequence>